<evidence type="ECO:0000256" key="2">
    <source>
        <dbReference type="SAM" id="MobiDB-lite"/>
    </source>
</evidence>
<reference evidence="3 4" key="1">
    <citation type="submission" date="2016-06" db="EMBL/GenBank/DDBJ databases">
        <title>Evolution of pathogenesis and genome organization in the Tremellales.</title>
        <authorList>
            <person name="Cuomo C."/>
            <person name="Litvintseva A."/>
            <person name="Heitman J."/>
            <person name="Chen Y."/>
            <person name="Sun S."/>
            <person name="Springer D."/>
            <person name="Dromer F."/>
            <person name="Young S."/>
            <person name="Zeng Q."/>
            <person name="Chapman S."/>
            <person name="Gujja S."/>
            <person name="Saif S."/>
            <person name="Birren B."/>
        </authorList>
    </citation>
    <scope>NUCLEOTIDE SEQUENCE [LARGE SCALE GENOMIC DNA]</scope>
    <source>
        <strain evidence="3 4">CBS 6273</strain>
    </source>
</reference>
<proteinExistence type="predicted"/>
<gene>
    <name evidence="3" type="ORF">I350_05080</name>
</gene>
<organism evidence="3 4">
    <name type="scientific">Cryptococcus amylolentus CBS 6273</name>
    <dbReference type="NCBI Taxonomy" id="1296118"/>
    <lineage>
        <taxon>Eukaryota</taxon>
        <taxon>Fungi</taxon>
        <taxon>Dikarya</taxon>
        <taxon>Basidiomycota</taxon>
        <taxon>Agaricomycotina</taxon>
        <taxon>Tremellomycetes</taxon>
        <taxon>Tremellales</taxon>
        <taxon>Cryptococcaceae</taxon>
        <taxon>Cryptococcus</taxon>
    </lineage>
</organism>
<sequence length="302" mass="34076">MLIYYHPVANSQQLSQPVTSILPASVVARVVDSTREANDAIYDHFGSYDKMTEDINIPHTEMEASLLELDAFVTKVGRLSLQQDVTAYAHLCKRALALSEFLSSFVSFPTDQTDNLLSVFRTCGAAYHKSILQAHSFRAEMQQLRSGVKAKLEKLVEDNEKEIKANKGRYVAENRVLKMEAQKLRSQVINLEKELRKAKKTYKTGTRSLGEEEAGVLTEEQREEEAGVLTEEQSEEDVRAAYARLSARSIRLSVDFKDRLFSSATHSATHSTQLANFCFITVNMVRQAEADRSQVEDRMVVM</sequence>
<feature type="region of interest" description="Disordered" evidence="2">
    <location>
        <begin position="203"/>
        <end position="233"/>
    </location>
</feature>
<name>A0A1E3JUE5_9TREE</name>
<dbReference type="OrthoDB" id="10514874at2759"/>
<dbReference type="Proteomes" id="UP000095149">
    <property type="component" value="Unassembled WGS sequence"/>
</dbReference>
<dbReference type="EMBL" id="MEKH01000008">
    <property type="protein sequence ID" value="ODO04478.1"/>
    <property type="molecule type" value="Genomic_DNA"/>
</dbReference>
<evidence type="ECO:0000256" key="1">
    <source>
        <dbReference type="SAM" id="Coils"/>
    </source>
</evidence>
<dbReference type="AlphaFoldDB" id="A0A1E3JUE5"/>
<keyword evidence="1" id="KW-0175">Coiled coil</keyword>
<protein>
    <submittedName>
        <fullName evidence="3">Uncharacterized protein</fullName>
    </submittedName>
</protein>
<feature type="coiled-coil region" evidence="1">
    <location>
        <begin position="149"/>
        <end position="201"/>
    </location>
</feature>
<evidence type="ECO:0000313" key="4">
    <source>
        <dbReference type="Proteomes" id="UP000095149"/>
    </source>
</evidence>
<comment type="caution">
    <text evidence="3">The sequence shown here is derived from an EMBL/GenBank/DDBJ whole genome shotgun (WGS) entry which is preliminary data.</text>
</comment>
<accession>A0A1E3JUE5</accession>
<evidence type="ECO:0000313" key="3">
    <source>
        <dbReference type="EMBL" id="ODO04478.1"/>
    </source>
</evidence>